<feature type="transmembrane region" description="Helical" evidence="1">
    <location>
        <begin position="54"/>
        <end position="76"/>
    </location>
</feature>
<evidence type="ECO:0000256" key="1">
    <source>
        <dbReference type="SAM" id="Phobius"/>
    </source>
</evidence>
<evidence type="ECO:0000313" key="3">
    <source>
        <dbReference type="Proteomes" id="UP001161389"/>
    </source>
</evidence>
<dbReference type="EMBL" id="BSNM01000027">
    <property type="protein sequence ID" value="GLQ33564.1"/>
    <property type="molecule type" value="Genomic_DNA"/>
</dbReference>
<reference evidence="2" key="1">
    <citation type="journal article" date="2014" name="Int. J. Syst. Evol. Microbiol.">
        <title>Complete genome sequence of Corynebacterium casei LMG S-19264T (=DSM 44701T), isolated from a smear-ripened cheese.</title>
        <authorList>
            <consortium name="US DOE Joint Genome Institute (JGI-PGF)"/>
            <person name="Walter F."/>
            <person name="Albersmeier A."/>
            <person name="Kalinowski J."/>
            <person name="Ruckert C."/>
        </authorList>
    </citation>
    <scope>NUCLEOTIDE SEQUENCE</scope>
    <source>
        <strain evidence="2">NBRC 110071</strain>
    </source>
</reference>
<keyword evidence="1" id="KW-0472">Membrane</keyword>
<dbReference type="AlphaFoldDB" id="A0AA37SDP9"/>
<feature type="transmembrane region" description="Helical" evidence="1">
    <location>
        <begin position="226"/>
        <end position="246"/>
    </location>
</feature>
<protein>
    <recommendedName>
        <fullName evidence="4">DUF2182 domain-containing protein</fullName>
    </recommendedName>
</protein>
<accession>A0AA37SDP9</accession>
<keyword evidence="3" id="KW-1185">Reference proteome</keyword>
<keyword evidence="1" id="KW-1133">Transmembrane helix</keyword>
<keyword evidence="1" id="KW-0812">Transmembrane</keyword>
<dbReference type="RefSeq" id="WP_284384037.1">
    <property type="nucleotide sequence ID" value="NZ_BSNM01000027.1"/>
</dbReference>
<sequence>MDFKLLKERDLNTWLTLITLLIFILASWVYMVFFMTMNMSPVEQWRYSDLLMLFVMWAVMMAGMMLPSATPVVMLVDRMNRQRLSRHTAYTRTVYFVAGYLLVWAFYSVIMTLLQWWLHRWAMLSPMMTSASEGLSAALLIVAGIYQWSPLKLRCLNFCRSPLSILSTHWKEGISGALQLGIKHGQYCLGCCWFLMALLFVTGVMNLKWILILTIVVLIEKAITKGVWLSRILGGVLVIAGGWMLVP</sequence>
<feature type="transmembrane region" description="Helical" evidence="1">
    <location>
        <begin position="97"/>
        <end position="118"/>
    </location>
</feature>
<dbReference type="Pfam" id="PF09948">
    <property type="entry name" value="PpoB2"/>
    <property type="match status" value="1"/>
</dbReference>
<evidence type="ECO:0000313" key="2">
    <source>
        <dbReference type="EMBL" id="GLQ33564.1"/>
    </source>
</evidence>
<comment type="caution">
    <text evidence="2">The sequence shown here is derived from an EMBL/GenBank/DDBJ whole genome shotgun (WGS) entry which is preliminary data.</text>
</comment>
<feature type="transmembrane region" description="Helical" evidence="1">
    <location>
        <begin position="193"/>
        <end position="219"/>
    </location>
</feature>
<dbReference type="InterPro" id="IPR018688">
    <property type="entry name" value="PpoB2-like"/>
</dbReference>
<evidence type="ECO:0008006" key="4">
    <source>
        <dbReference type="Google" id="ProtNLM"/>
    </source>
</evidence>
<dbReference type="Proteomes" id="UP001161389">
    <property type="component" value="Unassembled WGS sequence"/>
</dbReference>
<organism evidence="2 3">
    <name type="scientific">Litoribrevibacter albus</name>
    <dbReference type="NCBI Taxonomy" id="1473156"/>
    <lineage>
        <taxon>Bacteria</taxon>
        <taxon>Pseudomonadati</taxon>
        <taxon>Pseudomonadota</taxon>
        <taxon>Gammaproteobacteria</taxon>
        <taxon>Oceanospirillales</taxon>
        <taxon>Oceanospirillaceae</taxon>
        <taxon>Litoribrevibacter</taxon>
    </lineage>
</organism>
<gene>
    <name evidence="2" type="ORF">GCM10007876_40440</name>
</gene>
<name>A0AA37SDP9_9GAMM</name>
<reference evidence="2" key="2">
    <citation type="submission" date="2023-01" db="EMBL/GenBank/DDBJ databases">
        <title>Draft genome sequence of Litoribrevibacter albus strain NBRC 110071.</title>
        <authorList>
            <person name="Sun Q."/>
            <person name="Mori K."/>
        </authorList>
    </citation>
    <scope>NUCLEOTIDE SEQUENCE</scope>
    <source>
        <strain evidence="2">NBRC 110071</strain>
    </source>
</reference>
<proteinExistence type="predicted"/>
<feature type="transmembrane region" description="Helical" evidence="1">
    <location>
        <begin position="12"/>
        <end position="34"/>
    </location>
</feature>